<dbReference type="RefSeq" id="WP_146865005.1">
    <property type="nucleotide sequence ID" value="NZ_BKAU01000004.1"/>
</dbReference>
<name>A0A512RP31_9BACT</name>
<dbReference type="InterPro" id="IPR001466">
    <property type="entry name" value="Beta-lactam-related"/>
</dbReference>
<protein>
    <recommendedName>
        <fullName evidence="2">Beta-lactamase-related domain-containing protein</fullName>
    </recommendedName>
</protein>
<proteinExistence type="predicted"/>
<evidence type="ECO:0000256" key="1">
    <source>
        <dbReference type="SAM" id="SignalP"/>
    </source>
</evidence>
<dbReference type="Pfam" id="PF00144">
    <property type="entry name" value="Beta-lactamase"/>
    <property type="match status" value="1"/>
</dbReference>
<dbReference type="OrthoDB" id="846150at2"/>
<evidence type="ECO:0000313" key="4">
    <source>
        <dbReference type="Proteomes" id="UP000321436"/>
    </source>
</evidence>
<keyword evidence="4" id="KW-1185">Reference proteome</keyword>
<feature type="domain" description="Beta-lactamase-related" evidence="2">
    <location>
        <begin position="34"/>
        <end position="367"/>
    </location>
</feature>
<evidence type="ECO:0000313" key="3">
    <source>
        <dbReference type="EMBL" id="GEP97444.1"/>
    </source>
</evidence>
<keyword evidence="1" id="KW-0732">Signal</keyword>
<sequence length="463" mass="51896">MRKYFPVLLTFAILLIQRPAQAQSLPDSIAVKLNKAISGFSDKCKSPALAVCVVHENDIVYQSSLGYIDIAHQTPASIDAKFPIMSVTKTFTATMLMQLAERGAVKLDDDVRKYVPEYKVKSDFPGTGPTTLFQLVTHSAGLPRNTPADADFSVSYDRWMITGGKEKLKWFSTDEALLRSLQFIKLEYPPYHYLHHNDRHYSNLGYSVLGIALERAAKTDFSAYVRNNILKPLGMTNSGFLTEPAARKQVAKGYRYNPVTGATDTVPYFEPYSALYAGGMYATARDMCRFISFQFNDQPRVLSAESKARMIYSRLAWKPAYPYTLHEGAVPGYRSIVVFNPDSKVGWVILTNVSDVDFNQINGQIADIVNTVYGKKEVPDITSYVGTYKLPGGYAEMKISLRNDTLYSSYLQDLLPGKPMIPDGGLRFKVEGANGHSIHYEFVADDDGKVRSLKQGQFVWYKE</sequence>
<dbReference type="InterPro" id="IPR050491">
    <property type="entry name" value="AmpC-like"/>
</dbReference>
<gene>
    <name evidence="3" type="ORF">CCY01nite_37040</name>
</gene>
<dbReference type="Proteomes" id="UP000321436">
    <property type="component" value="Unassembled WGS sequence"/>
</dbReference>
<dbReference type="PANTHER" id="PTHR46825:SF9">
    <property type="entry name" value="BETA-LACTAMASE-RELATED DOMAIN-CONTAINING PROTEIN"/>
    <property type="match status" value="1"/>
</dbReference>
<feature type="chain" id="PRO_5021705130" description="Beta-lactamase-related domain-containing protein" evidence="1">
    <location>
        <begin position="23"/>
        <end position="463"/>
    </location>
</feature>
<comment type="caution">
    <text evidence="3">The sequence shown here is derived from an EMBL/GenBank/DDBJ whole genome shotgun (WGS) entry which is preliminary data.</text>
</comment>
<organism evidence="3 4">
    <name type="scientific">Chitinophaga cymbidii</name>
    <dbReference type="NCBI Taxonomy" id="1096750"/>
    <lineage>
        <taxon>Bacteria</taxon>
        <taxon>Pseudomonadati</taxon>
        <taxon>Bacteroidota</taxon>
        <taxon>Chitinophagia</taxon>
        <taxon>Chitinophagales</taxon>
        <taxon>Chitinophagaceae</taxon>
        <taxon>Chitinophaga</taxon>
    </lineage>
</organism>
<feature type="signal peptide" evidence="1">
    <location>
        <begin position="1"/>
        <end position="22"/>
    </location>
</feature>
<reference evidence="3 4" key="1">
    <citation type="submission" date="2019-07" db="EMBL/GenBank/DDBJ databases">
        <title>Whole genome shotgun sequence of Chitinophaga cymbidii NBRC 109752.</title>
        <authorList>
            <person name="Hosoyama A."/>
            <person name="Uohara A."/>
            <person name="Ohji S."/>
            <person name="Ichikawa N."/>
        </authorList>
    </citation>
    <scope>NUCLEOTIDE SEQUENCE [LARGE SCALE GENOMIC DNA]</scope>
    <source>
        <strain evidence="3 4">NBRC 109752</strain>
    </source>
</reference>
<dbReference type="Gene3D" id="3.40.710.10">
    <property type="entry name" value="DD-peptidase/beta-lactamase superfamily"/>
    <property type="match status" value="1"/>
</dbReference>
<accession>A0A512RP31</accession>
<dbReference type="InterPro" id="IPR012338">
    <property type="entry name" value="Beta-lactam/transpept-like"/>
</dbReference>
<dbReference type="EMBL" id="BKAU01000004">
    <property type="protein sequence ID" value="GEP97444.1"/>
    <property type="molecule type" value="Genomic_DNA"/>
</dbReference>
<dbReference type="AlphaFoldDB" id="A0A512RP31"/>
<dbReference type="SUPFAM" id="SSF56601">
    <property type="entry name" value="beta-lactamase/transpeptidase-like"/>
    <property type="match status" value="1"/>
</dbReference>
<dbReference type="PANTHER" id="PTHR46825">
    <property type="entry name" value="D-ALANYL-D-ALANINE-CARBOXYPEPTIDASE/ENDOPEPTIDASE AMPH"/>
    <property type="match status" value="1"/>
</dbReference>
<evidence type="ECO:0000259" key="2">
    <source>
        <dbReference type="Pfam" id="PF00144"/>
    </source>
</evidence>